<evidence type="ECO:0000313" key="3">
    <source>
        <dbReference type="Ensembl" id="ENSCMMP00000018012.1"/>
    </source>
</evidence>
<name>A0A8C3GLD4_CAIMO</name>
<organism evidence="3 4">
    <name type="scientific">Cairina moschata</name>
    <name type="common">Muscovy duck</name>
    <dbReference type="NCBI Taxonomy" id="8855"/>
    <lineage>
        <taxon>Eukaryota</taxon>
        <taxon>Metazoa</taxon>
        <taxon>Chordata</taxon>
        <taxon>Craniata</taxon>
        <taxon>Vertebrata</taxon>
        <taxon>Euteleostomi</taxon>
        <taxon>Archelosauria</taxon>
        <taxon>Archosauria</taxon>
        <taxon>Dinosauria</taxon>
        <taxon>Saurischia</taxon>
        <taxon>Theropoda</taxon>
        <taxon>Coelurosauria</taxon>
        <taxon>Aves</taxon>
        <taxon>Neognathae</taxon>
        <taxon>Galloanserae</taxon>
        <taxon>Anseriformes</taxon>
        <taxon>Anatidae</taxon>
        <taxon>Anatinae</taxon>
        <taxon>Cairina</taxon>
    </lineage>
</organism>
<dbReference type="GO" id="GO:0034587">
    <property type="term" value="P:piRNA processing"/>
    <property type="evidence" value="ECO:0007669"/>
    <property type="project" value="TreeGrafter"/>
</dbReference>
<evidence type="ECO:0000256" key="1">
    <source>
        <dbReference type="SAM" id="MobiDB-lite"/>
    </source>
</evidence>
<proteinExistence type="predicted"/>
<evidence type="ECO:0000259" key="2">
    <source>
        <dbReference type="SMART" id="SM00563"/>
    </source>
</evidence>
<feature type="compositionally biased region" description="Pro residues" evidence="1">
    <location>
        <begin position="956"/>
        <end position="968"/>
    </location>
</feature>
<accession>A0A8C3GLD4</accession>
<dbReference type="Pfam" id="PF01553">
    <property type="entry name" value="Acyltransferase"/>
    <property type="match status" value="1"/>
</dbReference>
<feature type="region of interest" description="Disordered" evidence="1">
    <location>
        <begin position="742"/>
        <end position="787"/>
    </location>
</feature>
<dbReference type="GO" id="GO:0004366">
    <property type="term" value="F:glycerol-3-phosphate O-acyltransferase activity"/>
    <property type="evidence" value="ECO:0007669"/>
    <property type="project" value="TreeGrafter"/>
</dbReference>
<dbReference type="Pfam" id="PF19277">
    <property type="entry name" value="GPAT_C"/>
    <property type="match status" value="1"/>
</dbReference>
<feature type="compositionally biased region" description="Pro residues" evidence="1">
    <location>
        <begin position="1022"/>
        <end position="1032"/>
    </location>
</feature>
<reference evidence="3" key="1">
    <citation type="submission" date="2025-08" db="UniProtKB">
        <authorList>
            <consortium name="Ensembl"/>
        </authorList>
    </citation>
    <scope>IDENTIFICATION</scope>
</reference>
<dbReference type="PANTHER" id="PTHR12563">
    <property type="entry name" value="GLYCEROL-3-PHOSPHATE ACYLTRANSFERASE"/>
    <property type="match status" value="1"/>
</dbReference>
<evidence type="ECO:0000313" key="4">
    <source>
        <dbReference type="Proteomes" id="UP000694556"/>
    </source>
</evidence>
<dbReference type="GO" id="GO:0008654">
    <property type="term" value="P:phospholipid biosynthetic process"/>
    <property type="evidence" value="ECO:0007669"/>
    <property type="project" value="TreeGrafter"/>
</dbReference>
<dbReference type="GO" id="GO:0019432">
    <property type="term" value="P:triglyceride biosynthetic process"/>
    <property type="evidence" value="ECO:0007669"/>
    <property type="project" value="TreeGrafter"/>
</dbReference>
<reference evidence="3" key="2">
    <citation type="submission" date="2025-09" db="UniProtKB">
        <authorList>
            <consortium name="Ensembl"/>
        </authorList>
    </citation>
    <scope>IDENTIFICATION</scope>
</reference>
<dbReference type="AlphaFoldDB" id="A0A8C3GLD4"/>
<dbReference type="GO" id="GO:0031966">
    <property type="term" value="C:mitochondrial membrane"/>
    <property type="evidence" value="ECO:0007669"/>
    <property type="project" value="TreeGrafter"/>
</dbReference>
<dbReference type="Proteomes" id="UP000694556">
    <property type="component" value="Unassembled WGS sequence"/>
</dbReference>
<dbReference type="InterPro" id="IPR002123">
    <property type="entry name" value="Plipid/glycerol_acylTrfase"/>
</dbReference>
<dbReference type="GO" id="GO:0006072">
    <property type="term" value="P:glycerol-3-phosphate metabolic process"/>
    <property type="evidence" value="ECO:0007669"/>
    <property type="project" value="TreeGrafter"/>
</dbReference>
<dbReference type="InterPro" id="IPR022284">
    <property type="entry name" value="GPAT/DHAPAT"/>
</dbReference>
<sequence>MKTWVCDSGQKLEIFIPFLCKYRPLTGRCCQTCTPRSWDGFYHAQLSSLGFRSAAQVTEEDTRYRGWLVRRLCCFLAVWDWKVPADTPRDLPERVCHSHRVRDVAARQARGSGGNSEPRQGWKEKALEILAGIQAPLSLPMLRLCSWVLLRLLSRLFLSVQLHRGQLEMVLRAATTPDVPLVFLSTHKSQLDGLLLSFLFFSHGLGVPRVTVGSLNCSPRLRALLRCLGGVFLPVGMEQAASGQDGGLPAAVLASYVEEVLRSRQPLLIFLEEPCAPRYLSPAAQEWLAPVLRAVRDGAVPDVLLVPVGIAYDLAPDSLQGSGAHGAQPLSLSACLWAACRALRRRLGCARVDFAQPFSLQEFVTKTRSRHSSVGKPPEELLLPTILGTHSSQLHSERAEPEGPAPGTAPGSEAEAKLMATRLGLHALSDSAACSAVTAVGITSALLLHKHRQGVLLSRLMSDFAWLLEETLVRQHDMGFSGQLRALVWHSLALLRAHLTLYHLAPPGDVLVVPEVSVEARWELGRHSAALLPVFASEAVGACAIRALLLEMLPFLGVAPCPASITLSQDELLHKTLLLLQLLPPSLLGLQPCQPLDHQSQDILDKLILCGLLEAEESENDRWQCDPAPRRFSNRQPWVEVDFTDSDSESDSEDVCNRCFKLREPEGSPGLLLFLCRLLSPVLQTYARAAAFLEQPSWPQPEAACAGALQQFLAEEDGLERPTQSLALSTLRTFKEMGVSTAGLCPHPHPHQPHCDPPHHSPGAGGGAEPRCRAPSAPHRALPLLRGPGEAASLHPAVRAAINPAAGTEGAAPSSSSSSCGFIERRGGTGRPGGGSVEAGGGGSVLTPPCCRWCPAPRSRSAPRRLAARQEVLVAPRPLRAWRGAKWGLLGPRGACPVGRGEWGAWGGRPRGGLHLQHELGAWEGEIWGAGWVGEKGWGEEGVKPAACLIQWGGQPSPPGPVSSPPPCAHLKKHGGLPENPHTRRGPCEQHVPGAQRDEPGGSRGAIGWGPAHGGSRDAAGPPSPCCPPPPGATRTGRPMR</sequence>
<dbReference type="InterPro" id="IPR045520">
    <property type="entry name" value="GPAT/DHAPAT_C"/>
</dbReference>
<feature type="region of interest" description="Disordered" evidence="1">
    <location>
        <begin position="954"/>
        <end position="1041"/>
    </location>
</feature>
<protein>
    <submittedName>
        <fullName evidence="3">Glycerol-3-phosphate acyltransferase 2, mitochondrial</fullName>
    </submittedName>
</protein>
<dbReference type="GO" id="GO:0006631">
    <property type="term" value="P:fatty acid metabolic process"/>
    <property type="evidence" value="ECO:0007669"/>
    <property type="project" value="TreeGrafter"/>
</dbReference>
<keyword evidence="4" id="KW-1185">Reference proteome</keyword>
<feature type="region of interest" description="Disordered" evidence="1">
    <location>
        <begin position="806"/>
        <end position="842"/>
    </location>
</feature>
<dbReference type="PANTHER" id="PTHR12563:SF15">
    <property type="entry name" value="GLYCEROL-3-PHOSPHATE ACYLTRANSFERASE 2, MITOCHONDRIAL"/>
    <property type="match status" value="1"/>
</dbReference>
<feature type="compositionally biased region" description="Gly residues" evidence="1">
    <location>
        <begin position="1002"/>
        <end position="1013"/>
    </location>
</feature>
<feature type="domain" description="Phospholipid/glycerol acyltransferase" evidence="2">
    <location>
        <begin position="181"/>
        <end position="313"/>
    </location>
</feature>
<dbReference type="Ensembl" id="ENSCMMT00000019774.1">
    <property type="protein sequence ID" value="ENSCMMP00000018012.1"/>
    <property type="gene ID" value="ENSCMMG00000011358.1"/>
</dbReference>
<feature type="compositionally biased region" description="Gly residues" evidence="1">
    <location>
        <begin position="829"/>
        <end position="842"/>
    </location>
</feature>
<dbReference type="SMART" id="SM00563">
    <property type="entry name" value="PlsC"/>
    <property type="match status" value="1"/>
</dbReference>
<feature type="region of interest" description="Disordered" evidence="1">
    <location>
        <begin position="393"/>
        <end position="412"/>
    </location>
</feature>